<name>A0A069RCC8_PEPLI</name>
<evidence type="ECO:0000256" key="5">
    <source>
        <dbReference type="ARBA" id="ARBA00023224"/>
    </source>
</evidence>
<evidence type="ECO:0000259" key="7">
    <source>
        <dbReference type="PROSITE" id="PS50111"/>
    </source>
</evidence>
<dbReference type="InterPro" id="IPR036291">
    <property type="entry name" value="NAD(P)-bd_dom_sf"/>
</dbReference>
<comment type="caution">
    <text evidence="8">The sequence shown here is derived from an EMBL/GenBank/DDBJ whole genome shotgun (WGS) entry which is preliminary data.</text>
</comment>
<evidence type="ECO:0000256" key="6">
    <source>
        <dbReference type="PROSITE-ProRule" id="PRU00284"/>
    </source>
</evidence>
<dbReference type="eggNOG" id="COG0840">
    <property type="taxonomic scope" value="Bacteria"/>
</dbReference>
<dbReference type="RefSeq" id="WP_038265750.1">
    <property type="nucleotide sequence ID" value="NZ_FSRH01000017.1"/>
</dbReference>
<keyword evidence="5 6" id="KW-0807">Transducer</keyword>
<gene>
    <name evidence="8" type="ORF">CLIT_13c00210</name>
</gene>
<dbReference type="InterPro" id="IPR004089">
    <property type="entry name" value="MCPsignal_dom"/>
</dbReference>
<keyword evidence="9" id="KW-1185">Reference proteome</keyword>
<evidence type="ECO:0000313" key="9">
    <source>
        <dbReference type="Proteomes" id="UP000027946"/>
    </source>
</evidence>
<organism evidence="8 9">
    <name type="scientific">Peptoclostridium litorale DSM 5388</name>
    <dbReference type="NCBI Taxonomy" id="1121324"/>
    <lineage>
        <taxon>Bacteria</taxon>
        <taxon>Bacillati</taxon>
        <taxon>Bacillota</taxon>
        <taxon>Clostridia</taxon>
        <taxon>Peptostreptococcales</taxon>
        <taxon>Peptoclostridiaceae</taxon>
        <taxon>Peptoclostridium</taxon>
    </lineage>
</organism>
<sequence>MNIAIVGAGTGGKGIIHAISLIDSLQIVMIVDRNTDAPGMRLARELKLPCSSSINDINPSSTDIIIEATGSSSLSEKLIDMFSQRCTVLDSNAALLIMTLVEKNIEALDMVNNQIEIIGETSSAVELELNNISSSIGSIHDISDNLLVSSQNSTQYIQQSDKIIQYVNKIAKQTKILGINASIESARAGEHGKGFAVVANEVQKLANDSESFAHEINEILLKLEEETLNVNKEVDQLRNLSNIQIKASDAANTAVKKLVLETSEK</sequence>
<dbReference type="OrthoDB" id="9816519at2"/>
<dbReference type="STRING" id="1121324.CLIT_13c00210"/>
<dbReference type="GO" id="GO:0007165">
    <property type="term" value="P:signal transduction"/>
    <property type="evidence" value="ECO:0007669"/>
    <property type="project" value="UniProtKB-KW"/>
</dbReference>
<evidence type="ECO:0000256" key="2">
    <source>
        <dbReference type="ARBA" id="ARBA00022692"/>
    </source>
</evidence>
<dbReference type="Gene3D" id="3.40.50.720">
    <property type="entry name" value="NAD(P)-binding Rossmann-like Domain"/>
    <property type="match status" value="1"/>
</dbReference>
<dbReference type="GO" id="GO:0016020">
    <property type="term" value="C:membrane"/>
    <property type="evidence" value="ECO:0007669"/>
    <property type="project" value="UniProtKB-SubCell"/>
</dbReference>
<dbReference type="EMBL" id="JJMM01000013">
    <property type="protein sequence ID" value="KDR94699.1"/>
    <property type="molecule type" value="Genomic_DNA"/>
</dbReference>
<dbReference type="PANTHER" id="PTHR32089:SF119">
    <property type="entry name" value="METHYL-ACCEPTING CHEMOTAXIS PROTEIN CTPL"/>
    <property type="match status" value="1"/>
</dbReference>
<dbReference type="SUPFAM" id="SSF58104">
    <property type="entry name" value="Methyl-accepting chemotaxis protein (MCP) signaling domain"/>
    <property type="match status" value="1"/>
</dbReference>
<dbReference type="Proteomes" id="UP000027946">
    <property type="component" value="Unassembled WGS sequence"/>
</dbReference>
<dbReference type="PANTHER" id="PTHR32089">
    <property type="entry name" value="METHYL-ACCEPTING CHEMOTAXIS PROTEIN MCPB"/>
    <property type="match status" value="1"/>
</dbReference>
<dbReference type="Pfam" id="PF00015">
    <property type="entry name" value="MCPsignal"/>
    <property type="match status" value="1"/>
</dbReference>
<evidence type="ECO:0000256" key="1">
    <source>
        <dbReference type="ARBA" id="ARBA00004141"/>
    </source>
</evidence>
<keyword evidence="3" id="KW-1133">Transmembrane helix</keyword>
<protein>
    <submittedName>
        <fullName evidence="8">Chemotaxis sensory transducer</fullName>
    </submittedName>
</protein>
<evidence type="ECO:0000256" key="3">
    <source>
        <dbReference type="ARBA" id="ARBA00022989"/>
    </source>
</evidence>
<feature type="domain" description="Methyl-accepting transducer" evidence="7">
    <location>
        <begin position="101"/>
        <end position="265"/>
    </location>
</feature>
<keyword evidence="4" id="KW-0472">Membrane</keyword>
<accession>A0A069RCC8</accession>
<dbReference type="Gene3D" id="6.10.250.3200">
    <property type="match status" value="1"/>
</dbReference>
<evidence type="ECO:0000256" key="4">
    <source>
        <dbReference type="ARBA" id="ARBA00023136"/>
    </source>
</evidence>
<keyword evidence="2" id="KW-0812">Transmembrane</keyword>
<reference evidence="8 9" key="1">
    <citation type="submission" date="2014-03" db="EMBL/GenBank/DDBJ databases">
        <title>Genome sequence of Clostridium litorale W6, DSM 5388.</title>
        <authorList>
            <person name="Poehlein A."/>
            <person name="Jagirdar A."/>
            <person name="Khonsari B."/>
            <person name="Chibani C.M."/>
            <person name="Gutierrez Gutierrez D.A."/>
            <person name="Davydova E."/>
            <person name="Alghaithi H.S."/>
            <person name="Nair K.P."/>
            <person name="Dhamotharan K."/>
            <person name="Chandran L."/>
            <person name="G W."/>
            <person name="Daniel R."/>
        </authorList>
    </citation>
    <scope>NUCLEOTIDE SEQUENCE [LARGE SCALE GENOMIC DNA]</scope>
    <source>
        <strain evidence="8 9">W6</strain>
    </source>
</reference>
<evidence type="ECO:0000313" key="8">
    <source>
        <dbReference type="EMBL" id="KDR94699.1"/>
    </source>
</evidence>
<dbReference type="AlphaFoldDB" id="A0A069RCC8"/>
<proteinExistence type="predicted"/>
<comment type="subcellular location">
    <subcellularLocation>
        <location evidence="1">Membrane</location>
        <topology evidence="1">Multi-pass membrane protein</topology>
    </subcellularLocation>
</comment>
<dbReference type="PROSITE" id="PS50111">
    <property type="entry name" value="CHEMOTAXIS_TRANSDUC_2"/>
    <property type="match status" value="1"/>
</dbReference>
<dbReference type="SUPFAM" id="SSF51735">
    <property type="entry name" value="NAD(P)-binding Rossmann-fold domains"/>
    <property type="match status" value="1"/>
</dbReference>